<comment type="caution">
    <text evidence="1">The sequence shown here is derived from an EMBL/GenBank/DDBJ whole genome shotgun (WGS) entry which is preliminary data.</text>
</comment>
<evidence type="ECO:0000313" key="1">
    <source>
        <dbReference type="EMBL" id="NYE93825.1"/>
    </source>
</evidence>
<gene>
    <name evidence="1" type="ORF">FHU41_000046</name>
    <name evidence="2" type="ORF">FHU41_002549</name>
</gene>
<dbReference type="EMBL" id="JACBYQ010000002">
    <property type="protein sequence ID" value="NYE96299.1"/>
    <property type="molecule type" value="Genomic_DNA"/>
</dbReference>
<evidence type="ECO:0000313" key="2">
    <source>
        <dbReference type="EMBL" id="NYE96299.1"/>
    </source>
</evidence>
<sequence length="51" mass="5521">MGGKIVGVVVLSIVLCSYTVVSLERTNPLVGLLFGDRRVDACKQVFFSCMV</sequence>
<keyword evidence="3" id="KW-1185">Reference proteome</keyword>
<protein>
    <submittedName>
        <fullName evidence="1">Uncharacterized protein</fullName>
    </submittedName>
</protein>
<proteinExistence type="predicted"/>
<evidence type="ECO:0000313" key="3">
    <source>
        <dbReference type="Proteomes" id="UP000521748"/>
    </source>
</evidence>
<dbReference type="AlphaFoldDB" id="A0A7Y9LQP4"/>
<dbReference type="EMBL" id="JACBYQ010000001">
    <property type="protein sequence ID" value="NYE93825.1"/>
    <property type="molecule type" value="Genomic_DNA"/>
</dbReference>
<organism evidence="1 3">
    <name type="scientific">Psychromicrobium silvestre</name>
    <dbReference type="NCBI Taxonomy" id="1645614"/>
    <lineage>
        <taxon>Bacteria</taxon>
        <taxon>Bacillati</taxon>
        <taxon>Actinomycetota</taxon>
        <taxon>Actinomycetes</taxon>
        <taxon>Micrococcales</taxon>
        <taxon>Micrococcaceae</taxon>
        <taxon>Psychromicrobium</taxon>
    </lineage>
</organism>
<dbReference type="Proteomes" id="UP000521748">
    <property type="component" value="Unassembled WGS sequence"/>
</dbReference>
<name>A0A7Y9LQP4_9MICC</name>
<reference evidence="1 3" key="1">
    <citation type="submission" date="2020-07" db="EMBL/GenBank/DDBJ databases">
        <title>Sequencing the genomes of 1000 actinobacteria strains.</title>
        <authorList>
            <person name="Klenk H.-P."/>
        </authorList>
    </citation>
    <scope>NUCLEOTIDE SEQUENCE [LARGE SCALE GENOMIC DNA]</scope>
    <source>
        <strain evidence="1 3">DSM 102047</strain>
    </source>
</reference>
<accession>A0A7Y9LQP4</accession>